<feature type="domain" description="Ig-like" evidence="12">
    <location>
        <begin position="867"/>
        <end position="950"/>
    </location>
</feature>
<evidence type="ECO:0000256" key="8">
    <source>
        <dbReference type="ARBA" id="ARBA00038361"/>
    </source>
</evidence>
<sequence>MVFWSCLLLFIFFLWLRVSPANAENWNATVPKSVVGLSGSCVEIPCTFVYPTKDQIYTEFTGIWLKKNEESTVYNPDASKIIDSFKGRTSLIGDLRKNDCSLKISSLSSSDAGQFVFRIEIEQLDMYTYKKGNEIVSLIVQETAENPTVFVEEEATSGKPVTATCNVSHSCPSEPPRVTWSHNGTRSSPSQTQNSTSYSLTFTPSREDHNKILTCSAEFKGKTVTGYKTLKVKYPPYNVHVVTKSSVKENDSVELTCSSDSNPPANSYEWFTSNGTMLANSPTYKLEKVSRHTEAISCTAINTLGKNSSDPPYNVNVVTKSSVKENDSVELSCSSNSNPPANSYKWFSLNGTMLANSPTYKLERVSRHTEAISCTAINTEGQTSSNPPEIKSESSCQSTILTVCVCIVDSNPLSEVKWFGPDSSKTFSSTSIKQNESLTIFTLQGWLGFPETVQCFANNSLGSSSITLEAPQKGIMTYIAVASAVVVVLVAILVYVVGRRCRKRATQRLHHISQYIMGNGTSRPLMTQDSRKNIRRNKKLSKDDPEDEVHFTDALRKDKHSKVLSRKDYSVAKLNLARGNRIRYCHLSSGLESKQEPFSVQNWEIAVNDDIYSQGSNFDAEMFFWSYLLSLFLWLRVSPGSADDWRANVPESVVGLSGSCVEIPCKFSYPAKKTYTEFTGIWYKGNGESTVYHTDTSKITDTFKGRTSLIETPENPSISVEEEVTSVKPVTATCIVSHSCPSDPPRVTWNHDGTRSNLPQPQNHGQWKQTSYTLIFTPSREDHNKILSCSALFKGKTVTGSKTLKNGSAELICSSDSNPPANIYEWFRSNGIKLGQTATYKLEKVSRYTEAISCTAINTVGQNSSDPPYNVNVVSKLPVKENDSVQLNCSSDSNPPANSYEWFSLNGTMLANSPFYKLEKVSRHTEVISCTAINTLGKNSSNPPEIKSKSSCQSTILTVCVCIVDSNPASEVKWFGPDSSKTFSSTSIKQNESLTIFTLQGWLGFPETVQCFANNSLGSSSITLKAPQNGIIYIMVTSAVVVVLVAILVSKEDKGSDGDIYTNCQEGHVYDNWGVSTTLHQWENFLHFHSY</sequence>
<comment type="caution">
    <text evidence="13">The sequence shown here is derived from an EMBL/GenBank/DDBJ whole genome shotgun (WGS) entry which is preliminary data.</text>
</comment>
<evidence type="ECO:0000313" key="14">
    <source>
        <dbReference type="Proteomes" id="UP000830375"/>
    </source>
</evidence>
<evidence type="ECO:0000256" key="6">
    <source>
        <dbReference type="ARBA" id="ARBA00023136"/>
    </source>
</evidence>
<keyword evidence="7" id="KW-1015">Disulfide bond</keyword>
<gene>
    <name evidence="13" type="ORF">H4Q32_013353</name>
</gene>
<dbReference type="Proteomes" id="UP000830375">
    <property type="component" value="Unassembled WGS sequence"/>
</dbReference>
<dbReference type="SUPFAM" id="SSF48726">
    <property type="entry name" value="Immunoglobulin"/>
    <property type="match status" value="6"/>
</dbReference>
<evidence type="ECO:0000256" key="9">
    <source>
        <dbReference type="SAM" id="MobiDB-lite"/>
    </source>
</evidence>
<dbReference type="Pfam" id="PF13895">
    <property type="entry name" value="Ig_2"/>
    <property type="match status" value="3"/>
</dbReference>
<feature type="signal peptide" evidence="11">
    <location>
        <begin position="1"/>
        <end position="23"/>
    </location>
</feature>
<keyword evidence="4" id="KW-0130">Cell adhesion</keyword>
<accession>A0ABQ8M0N0</accession>
<dbReference type="InterPro" id="IPR036179">
    <property type="entry name" value="Ig-like_dom_sf"/>
</dbReference>
<dbReference type="InterPro" id="IPR013162">
    <property type="entry name" value="CD80_C2-set"/>
</dbReference>
<evidence type="ECO:0000259" key="12">
    <source>
        <dbReference type="PROSITE" id="PS50835"/>
    </source>
</evidence>
<dbReference type="InterPro" id="IPR013783">
    <property type="entry name" value="Ig-like_fold"/>
</dbReference>
<keyword evidence="2 10" id="KW-0812">Transmembrane</keyword>
<feature type="chain" id="PRO_5046419185" evidence="11">
    <location>
        <begin position="24"/>
        <end position="1091"/>
    </location>
</feature>
<dbReference type="InterPro" id="IPR051036">
    <property type="entry name" value="SIGLEC"/>
</dbReference>
<feature type="domain" description="Ig-like" evidence="12">
    <location>
        <begin position="716"/>
        <end position="799"/>
    </location>
</feature>
<dbReference type="EMBL" id="JACTAM010000015">
    <property type="protein sequence ID" value="KAI2656423.1"/>
    <property type="molecule type" value="Genomic_DNA"/>
</dbReference>
<evidence type="ECO:0000256" key="10">
    <source>
        <dbReference type="SAM" id="Phobius"/>
    </source>
</evidence>
<dbReference type="InterPro" id="IPR003599">
    <property type="entry name" value="Ig_sub"/>
</dbReference>
<evidence type="ECO:0000256" key="11">
    <source>
        <dbReference type="SAM" id="SignalP"/>
    </source>
</evidence>
<evidence type="ECO:0000256" key="7">
    <source>
        <dbReference type="ARBA" id="ARBA00023157"/>
    </source>
</evidence>
<reference evidence="13 14" key="1">
    <citation type="submission" date="2022-01" db="EMBL/GenBank/DDBJ databases">
        <title>A high-quality chromosome-level genome assembly of rohu carp, Labeo rohita.</title>
        <authorList>
            <person name="Arick M.A. II"/>
            <person name="Hsu C.-Y."/>
            <person name="Magbanua Z."/>
            <person name="Pechanova O."/>
            <person name="Grover C."/>
            <person name="Miller E."/>
            <person name="Thrash A."/>
            <person name="Ezzel L."/>
            <person name="Alam S."/>
            <person name="Benzie J."/>
            <person name="Hamilton M."/>
            <person name="Karsi A."/>
            <person name="Lawrence M.L."/>
            <person name="Peterson D.G."/>
        </authorList>
    </citation>
    <scope>NUCLEOTIDE SEQUENCE [LARGE SCALE GENOMIC DNA]</scope>
    <source>
        <strain evidence="14">BAU-BD-2019</strain>
        <tissue evidence="13">Blood</tissue>
    </source>
</reference>
<evidence type="ECO:0000256" key="4">
    <source>
        <dbReference type="ARBA" id="ARBA00022889"/>
    </source>
</evidence>
<feature type="compositionally biased region" description="Polar residues" evidence="9">
    <location>
        <begin position="180"/>
        <end position="203"/>
    </location>
</feature>
<feature type="region of interest" description="Disordered" evidence="9">
    <location>
        <begin position="172"/>
        <end position="203"/>
    </location>
</feature>
<dbReference type="PANTHER" id="PTHR12035:SF135">
    <property type="entry name" value="SIALIC ACID-BINDING IG-LIKE LECTIN 13"/>
    <property type="match status" value="1"/>
</dbReference>
<protein>
    <submittedName>
        <fullName evidence="13">Myelin-associated glycoprotein</fullName>
    </submittedName>
</protein>
<organism evidence="13 14">
    <name type="scientific">Labeo rohita</name>
    <name type="common">Indian major carp</name>
    <name type="synonym">Cyprinus rohita</name>
    <dbReference type="NCBI Taxonomy" id="84645"/>
    <lineage>
        <taxon>Eukaryota</taxon>
        <taxon>Metazoa</taxon>
        <taxon>Chordata</taxon>
        <taxon>Craniata</taxon>
        <taxon>Vertebrata</taxon>
        <taxon>Euteleostomi</taxon>
        <taxon>Actinopterygii</taxon>
        <taxon>Neopterygii</taxon>
        <taxon>Teleostei</taxon>
        <taxon>Ostariophysi</taxon>
        <taxon>Cypriniformes</taxon>
        <taxon>Cyprinidae</taxon>
        <taxon>Labeoninae</taxon>
        <taxon>Labeonini</taxon>
        <taxon>Labeo</taxon>
    </lineage>
</organism>
<evidence type="ECO:0000313" key="13">
    <source>
        <dbReference type="EMBL" id="KAI2656423.1"/>
    </source>
</evidence>
<evidence type="ECO:0000256" key="3">
    <source>
        <dbReference type="ARBA" id="ARBA00022734"/>
    </source>
</evidence>
<dbReference type="InterPro" id="IPR007110">
    <property type="entry name" value="Ig-like_dom"/>
</dbReference>
<feature type="transmembrane region" description="Helical" evidence="10">
    <location>
        <begin position="475"/>
        <end position="498"/>
    </location>
</feature>
<comment type="subcellular location">
    <subcellularLocation>
        <location evidence="1">Membrane</location>
        <topology evidence="1">Single-pass membrane protein</topology>
    </subcellularLocation>
</comment>
<keyword evidence="11" id="KW-0732">Signal</keyword>
<dbReference type="Pfam" id="PF08205">
    <property type="entry name" value="C2-set_2"/>
    <property type="match status" value="2"/>
</dbReference>
<dbReference type="SMART" id="SM00409">
    <property type="entry name" value="IG"/>
    <property type="match status" value="5"/>
</dbReference>
<keyword evidence="5 10" id="KW-1133">Transmembrane helix</keyword>
<name>A0ABQ8M0N0_LABRO</name>
<dbReference type="PROSITE" id="PS50835">
    <property type="entry name" value="IG_LIKE"/>
    <property type="match status" value="4"/>
</dbReference>
<keyword evidence="6 10" id="KW-0472">Membrane</keyword>
<feature type="domain" description="Ig-like" evidence="12">
    <location>
        <begin position="147"/>
        <end position="225"/>
    </location>
</feature>
<evidence type="ECO:0000256" key="5">
    <source>
        <dbReference type="ARBA" id="ARBA00022989"/>
    </source>
</evidence>
<keyword evidence="14" id="KW-1185">Reference proteome</keyword>
<proteinExistence type="inferred from homology"/>
<evidence type="ECO:0000256" key="2">
    <source>
        <dbReference type="ARBA" id="ARBA00022692"/>
    </source>
</evidence>
<dbReference type="Gene3D" id="2.60.40.10">
    <property type="entry name" value="Immunoglobulins"/>
    <property type="match status" value="7"/>
</dbReference>
<keyword evidence="3" id="KW-0430">Lectin</keyword>
<comment type="similarity">
    <text evidence="8">Belongs to the immunoglobulin superfamily. SIGLEC (sialic acid binding Ig-like lectin) family.</text>
</comment>
<dbReference type="PANTHER" id="PTHR12035">
    <property type="entry name" value="SIALIC ACID BINDING IMMUNOGLOBULIN-LIKE LECTIN"/>
    <property type="match status" value="1"/>
</dbReference>
<feature type="transmembrane region" description="Helical" evidence="10">
    <location>
        <begin position="1030"/>
        <end position="1049"/>
    </location>
</feature>
<feature type="domain" description="Ig-like" evidence="12">
    <location>
        <begin position="235"/>
        <end position="316"/>
    </location>
</feature>
<evidence type="ECO:0000256" key="1">
    <source>
        <dbReference type="ARBA" id="ARBA00004167"/>
    </source>
</evidence>